<evidence type="ECO:0000313" key="3">
    <source>
        <dbReference type="EMBL" id="WFC99094.1"/>
    </source>
</evidence>
<dbReference type="InterPro" id="IPR007180">
    <property type="entry name" value="DUF382"/>
</dbReference>
<name>A0AAJ5YRH3_9BASI</name>
<feature type="compositionally biased region" description="Polar residues" evidence="1">
    <location>
        <begin position="410"/>
        <end position="433"/>
    </location>
</feature>
<sequence length="498" mass="55895">MAAVVNGDGARNMSKNAKRRAKKKQHRTEEDVKQTTAPIEPKKSIETHARDAVQSTDMELEPAIDEAMAEQFAHVLQRYQAPDTQDTDGQNKGEVMYSDDDMEEDQEAKNVIPLSKRRQRQMQRMSVAELKQLVHRPELVEWGDVAAADPIMLIHLRAIRNSVPVPSHWGSKREYLQAHRGSARKRYELPKNIADTGIATLRDAINMADTDKTLKAKTRERVQPKLGRMDIDYQKLHDAFFKFQTKPPMSGFGETYFEGKEFEARCRKRRPGDLSPALKEALSIPPLAPVPWLIAMQRHGPPPSYPHLKIPGLNAPIPKGAQWGFHPGGWGRPPLDDAGNPKYGDVFGEQEDSQAAQINGDQAQYQHWGELESDEDEESDEEDEEEEEQEEEEQEEEDEEDEQQEGLHAPSSQAIEIEGTQSTSGLATPSGMQSVAEGLETPAHIELRKNTKPTVPRPSGPPPQLYQVIPERKSDGTTQGFIGSERLYDFSNSDGKST</sequence>
<feature type="region of interest" description="Disordered" evidence="1">
    <location>
        <begin position="370"/>
        <end position="498"/>
    </location>
</feature>
<proteinExistence type="predicted"/>
<dbReference type="PANTHER" id="PTHR12785">
    <property type="entry name" value="SPLICING FACTOR 3B"/>
    <property type="match status" value="1"/>
</dbReference>
<feature type="compositionally biased region" description="Pro residues" evidence="1">
    <location>
        <begin position="455"/>
        <end position="464"/>
    </location>
</feature>
<organism evidence="3 4">
    <name type="scientific">Malassezia yamatoensis</name>
    <dbReference type="NCBI Taxonomy" id="253288"/>
    <lineage>
        <taxon>Eukaryota</taxon>
        <taxon>Fungi</taxon>
        <taxon>Dikarya</taxon>
        <taxon>Basidiomycota</taxon>
        <taxon>Ustilaginomycotina</taxon>
        <taxon>Malasseziomycetes</taxon>
        <taxon>Malasseziales</taxon>
        <taxon>Malasseziaceae</taxon>
        <taxon>Malassezia</taxon>
    </lineage>
</organism>
<gene>
    <name evidence="3" type="ORF">MYAM1_001832</name>
</gene>
<dbReference type="GO" id="GO:0005634">
    <property type="term" value="C:nucleus"/>
    <property type="evidence" value="ECO:0007669"/>
    <property type="project" value="InterPro"/>
</dbReference>
<evidence type="ECO:0000259" key="2">
    <source>
        <dbReference type="SMART" id="SM00581"/>
    </source>
</evidence>
<dbReference type="EMBL" id="CP119944">
    <property type="protein sequence ID" value="WFC99094.1"/>
    <property type="molecule type" value="Genomic_DNA"/>
</dbReference>
<keyword evidence="4" id="KW-1185">Reference proteome</keyword>
<dbReference type="AlphaFoldDB" id="A0AAJ5YRH3"/>
<dbReference type="SMART" id="SM00581">
    <property type="entry name" value="PSP"/>
    <property type="match status" value="1"/>
</dbReference>
<evidence type="ECO:0000256" key="1">
    <source>
        <dbReference type="SAM" id="MobiDB-lite"/>
    </source>
</evidence>
<protein>
    <recommendedName>
        <fullName evidence="2">PSP proline-rich domain-containing protein</fullName>
    </recommendedName>
</protein>
<dbReference type="InterPro" id="IPR052584">
    <property type="entry name" value="U2_snRNP_Complex_Component"/>
</dbReference>
<reference evidence="3 4" key="1">
    <citation type="submission" date="2023-03" db="EMBL/GenBank/DDBJ databases">
        <title>Mating type loci evolution in Malassezia.</title>
        <authorList>
            <person name="Coelho M.A."/>
        </authorList>
    </citation>
    <scope>NUCLEOTIDE SEQUENCE [LARGE SCALE GENOMIC DNA]</scope>
    <source>
        <strain evidence="3 4">CBS 9725</strain>
    </source>
</reference>
<feature type="compositionally biased region" description="Basic and acidic residues" evidence="1">
    <location>
        <begin position="40"/>
        <end position="51"/>
    </location>
</feature>
<feature type="compositionally biased region" description="Basic residues" evidence="1">
    <location>
        <begin position="16"/>
        <end position="26"/>
    </location>
</feature>
<dbReference type="Pfam" id="PF04037">
    <property type="entry name" value="DUF382"/>
    <property type="match status" value="1"/>
</dbReference>
<evidence type="ECO:0000313" key="4">
    <source>
        <dbReference type="Proteomes" id="UP001219567"/>
    </source>
</evidence>
<dbReference type="InterPro" id="IPR006568">
    <property type="entry name" value="PSP_pro-rich"/>
</dbReference>
<accession>A0AAJ5YRH3</accession>
<dbReference type="Proteomes" id="UP001219567">
    <property type="component" value="Chromosome 2"/>
</dbReference>
<feature type="compositionally biased region" description="Acidic residues" evidence="1">
    <location>
        <begin position="371"/>
        <end position="404"/>
    </location>
</feature>
<dbReference type="Pfam" id="PF04046">
    <property type="entry name" value="PSP"/>
    <property type="match status" value="1"/>
</dbReference>
<feature type="domain" description="PSP proline-rich" evidence="2">
    <location>
        <begin position="266"/>
        <end position="319"/>
    </location>
</feature>
<dbReference type="PANTHER" id="PTHR12785:SF6">
    <property type="entry name" value="SPLICING FACTOR 3B SUBUNIT 2"/>
    <property type="match status" value="1"/>
</dbReference>
<feature type="region of interest" description="Disordered" evidence="1">
    <location>
        <begin position="1"/>
        <end position="56"/>
    </location>
</feature>
<feature type="region of interest" description="Disordered" evidence="1">
    <location>
        <begin position="324"/>
        <end position="347"/>
    </location>
</feature>